<evidence type="ECO:0000259" key="3">
    <source>
        <dbReference type="PROSITE" id="PS50137"/>
    </source>
</evidence>
<proteinExistence type="predicted"/>
<keyword evidence="5" id="KW-1185">Reference proteome</keyword>
<dbReference type="Gene3D" id="3.30.160.20">
    <property type="match status" value="1"/>
</dbReference>
<dbReference type="InParanoid" id="A0A078AX47"/>
<feature type="compositionally biased region" description="Low complexity" evidence="2">
    <location>
        <begin position="26"/>
        <end position="36"/>
    </location>
</feature>
<dbReference type="GO" id="GO:0003723">
    <property type="term" value="F:RNA binding"/>
    <property type="evidence" value="ECO:0007669"/>
    <property type="project" value="UniProtKB-UniRule"/>
</dbReference>
<sequence length="461" mass="53225">MFSQKSTISKPENITMANRDSDTTTKDVTQTTSQQQAKKQYITHKKLYEIKGQNKNSEQISLLVSIGNQCFQLAPQFRFEGINEGRDRYKCIVEFQNTFISTGNGHNKTESKKQAAKNALRIVAPKIFKEVFPGEPLQVATQPKQLQKINEEQKFSEKAGKLNASQNSDTLSQPTKILTRKQSMSKHSNIQQKESMLENISGQNKETILKKSSTHKMIQSQPNSLRQSYSYSQNDMITQTNARRSNLSQFQQVECEDEDDEINIYDELQIQNLNHQRLDIILGDKDILKYDYLFKKYSPFTLLEIFSKKNGYQMDKHKQNNKSSNPDCQIKFLITLQDKATMKISFSATETGPNKETCKNRTALTILRQIFSPNKKWLELVEEISQTVYDDRLKRGVGEKPVLRKYIPETNQLVERRERPIHNPLVYGSQTNMPKQNIVVGETQLNQSKDQQDPMFIDLTD</sequence>
<dbReference type="Pfam" id="PF00035">
    <property type="entry name" value="dsrm"/>
    <property type="match status" value="1"/>
</dbReference>
<organism evidence="4 5">
    <name type="scientific">Stylonychia lemnae</name>
    <name type="common">Ciliate</name>
    <dbReference type="NCBI Taxonomy" id="5949"/>
    <lineage>
        <taxon>Eukaryota</taxon>
        <taxon>Sar</taxon>
        <taxon>Alveolata</taxon>
        <taxon>Ciliophora</taxon>
        <taxon>Intramacronucleata</taxon>
        <taxon>Spirotrichea</taxon>
        <taxon>Stichotrichia</taxon>
        <taxon>Sporadotrichida</taxon>
        <taxon>Oxytrichidae</taxon>
        <taxon>Stylonychinae</taxon>
        <taxon>Stylonychia</taxon>
    </lineage>
</organism>
<feature type="domain" description="DRBM" evidence="3">
    <location>
        <begin position="98"/>
        <end position="125"/>
    </location>
</feature>
<dbReference type="AlphaFoldDB" id="A0A078AX47"/>
<dbReference type="SUPFAM" id="SSF54768">
    <property type="entry name" value="dsRNA-binding domain-like"/>
    <property type="match status" value="1"/>
</dbReference>
<accession>A0A078AX47</accession>
<protein>
    <recommendedName>
        <fullName evidence="3">DRBM domain-containing protein</fullName>
    </recommendedName>
</protein>
<evidence type="ECO:0000313" key="4">
    <source>
        <dbReference type="EMBL" id="CDW87020.1"/>
    </source>
</evidence>
<feature type="region of interest" description="Disordered" evidence="2">
    <location>
        <begin position="1"/>
        <end position="36"/>
    </location>
</feature>
<reference evidence="4 5" key="1">
    <citation type="submission" date="2014-06" db="EMBL/GenBank/DDBJ databases">
        <authorList>
            <person name="Swart Estienne"/>
        </authorList>
    </citation>
    <scope>NUCLEOTIDE SEQUENCE [LARGE SCALE GENOMIC DNA]</scope>
    <source>
        <strain evidence="4 5">130c</strain>
    </source>
</reference>
<evidence type="ECO:0000256" key="2">
    <source>
        <dbReference type="SAM" id="MobiDB-lite"/>
    </source>
</evidence>
<name>A0A078AX47_STYLE</name>
<feature type="region of interest" description="Disordered" evidence="2">
    <location>
        <begin position="179"/>
        <end position="201"/>
    </location>
</feature>
<dbReference type="Proteomes" id="UP000039865">
    <property type="component" value="Unassembled WGS sequence"/>
</dbReference>
<feature type="compositionally biased region" description="Polar residues" evidence="2">
    <location>
        <begin position="1"/>
        <end position="18"/>
    </location>
</feature>
<dbReference type="PROSITE" id="PS50137">
    <property type="entry name" value="DS_RBD"/>
    <property type="match status" value="1"/>
</dbReference>
<dbReference type="EMBL" id="CCKQ01015214">
    <property type="protein sequence ID" value="CDW87020.1"/>
    <property type="molecule type" value="Genomic_DNA"/>
</dbReference>
<dbReference type="InterPro" id="IPR014720">
    <property type="entry name" value="dsRBD_dom"/>
</dbReference>
<evidence type="ECO:0000256" key="1">
    <source>
        <dbReference type="PROSITE-ProRule" id="PRU00266"/>
    </source>
</evidence>
<keyword evidence="1" id="KW-0694">RNA-binding</keyword>
<gene>
    <name evidence="4" type="primary">Contig11457.g12257</name>
    <name evidence="4" type="ORF">STYLEM_16122</name>
</gene>
<evidence type="ECO:0000313" key="5">
    <source>
        <dbReference type="Proteomes" id="UP000039865"/>
    </source>
</evidence>